<evidence type="ECO:0000313" key="1">
    <source>
        <dbReference type="EMBL" id="GFQ70989.1"/>
    </source>
</evidence>
<protein>
    <submittedName>
        <fullName evidence="1">Uncharacterized protein</fullName>
    </submittedName>
</protein>
<accession>A0A8X6GP70</accession>
<reference evidence="1" key="1">
    <citation type="submission" date="2020-07" db="EMBL/GenBank/DDBJ databases">
        <title>Multicomponent nature underlies the extraordinary mechanical properties of spider dragline silk.</title>
        <authorList>
            <person name="Kono N."/>
            <person name="Nakamura H."/>
            <person name="Mori M."/>
            <person name="Yoshida Y."/>
            <person name="Ohtoshi R."/>
            <person name="Malay A.D."/>
            <person name="Moran D.A.P."/>
            <person name="Tomita M."/>
            <person name="Numata K."/>
            <person name="Arakawa K."/>
        </authorList>
    </citation>
    <scope>NUCLEOTIDE SEQUENCE</scope>
</reference>
<keyword evidence="2" id="KW-1185">Reference proteome</keyword>
<proteinExistence type="predicted"/>
<sequence>MGEDNTGSLFFGAICRKNMEQVEGIQIRREGVSEIGTIDSVCFVPPPEGVFTIISNELDELRVNFGADGL</sequence>
<dbReference type="AlphaFoldDB" id="A0A8X6GP70"/>
<comment type="caution">
    <text evidence="1">The sequence shown here is derived from an EMBL/GenBank/DDBJ whole genome shotgun (WGS) entry which is preliminary data.</text>
</comment>
<evidence type="ECO:0000313" key="2">
    <source>
        <dbReference type="Proteomes" id="UP000887116"/>
    </source>
</evidence>
<gene>
    <name evidence="1" type="ORF">TNCT_29221</name>
</gene>
<dbReference type="Proteomes" id="UP000887116">
    <property type="component" value="Unassembled WGS sequence"/>
</dbReference>
<dbReference type="EMBL" id="BMAO01020957">
    <property type="protein sequence ID" value="GFQ70989.1"/>
    <property type="molecule type" value="Genomic_DNA"/>
</dbReference>
<name>A0A8X6GP70_TRICU</name>
<organism evidence="1 2">
    <name type="scientific">Trichonephila clavata</name>
    <name type="common">Joro spider</name>
    <name type="synonym">Nephila clavata</name>
    <dbReference type="NCBI Taxonomy" id="2740835"/>
    <lineage>
        <taxon>Eukaryota</taxon>
        <taxon>Metazoa</taxon>
        <taxon>Ecdysozoa</taxon>
        <taxon>Arthropoda</taxon>
        <taxon>Chelicerata</taxon>
        <taxon>Arachnida</taxon>
        <taxon>Araneae</taxon>
        <taxon>Araneomorphae</taxon>
        <taxon>Entelegynae</taxon>
        <taxon>Araneoidea</taxon>
        <taxon>Nephilidae</taxon>
        <taxon>Trichonephila</taxon>
    </lineage>
</organism>